<dbReference type="HAMAP" id="MF_01451">
    <property type="entry name" value="AddA"/>
    <property type="match status" value="1"/>
</dbReference>
<dbReference type="Proteomes" id="UP000649345">
    <property type="component" value="Unassembled WGS sequence"/>
</dbReference>
<feature type="domain" description="UvrD-like helicase C-terminal" evidence="16">
    <location>
        <begin position="514"/>
        <end position="812"/>
    </location>
</feature>
<dbReference type="Gene3D" id="3.40.50.300">
    <property type="entry name" value="P-loop containing nucleotide triphosphate hydrolases"/>
    <property type="match status" value="3"/>
</dbReference>
<dbReference type="InterPro" id="IPR011335">
    <property type="entry name" value="Restrct_endonuc-II-like"/>
</dbReference>
<dbReference type="GO" id="GO:0005829">
    <property type="term" value="C:cytosol"/>
    <property type="evidence" value="ECO:0007669"/>
    <property type="project" value="TreeGrafter"/>
</dbReference>
<dbReference type="EC" id="3.1.-.-" evidence="13"/>
<comment type="catalytic activity">
    <reaction evidence="12 13">
        <text>ATP + H2O = ADP + phosphate + H(+)</text>
        <dbReference type="Rhea" id="RHEA:13065"/>
        <dbReference type="ChEBI" id="CHEBI:15377"/>
        <dbReference type="ChEBI" id="CHEBI:15378"/>
        <dbReference type="ChEBI" id="CHEBI:30616"/>
        <dbReference type="ChEBI" id="CHEBI:43474"/>
        <dbReference type="ChEBI" id="CHEBI:456216"/>
        <dbReference type="EC" id="5.6.2.4"/>
    </reaction>
</comment>
<dbReference type="InterPro" id="IPR027417">
    <property type="entry name" value="P-loop_NTPase"/>
</dbReference>
<dbReference type="InterPro" id="IPR000212">
    <property type="entry name" value="DNA_helicase_UvrD/REP"/>
</dbReference>
<dbReference type="GO" id="GO:0000724">
    <property type="term" value="P:double-strand break repair via homologous recombination"/>
    <property type="evidence" value="ECO:0007669"/>
    <property type="project" value="UniProtKB-UniRule"/>
</dbReference>
<evidence type="ECO:0000256" key="3">
    <source>
        <dbReference type="ARBA" id="ARBA00022763"/>
    </source>
</evidence>
<dbReference type="InterPro" id="IPR014152">
    <property type="entry name" value="AddA"/>
</dbReference>
<sequence>MSVRWTEEQKKVIDVRNKNVLVSAAAGSGKTAVLVERILSLVCGEGENEEPLDVDRLLVVTFTKAAAAEMRERVGLALEKRLEADPENEHLQKQQTLIHSAQITTIDSFCQYVIRNYFHQIDLDPAFRIGDEGELKLLKGDVVRELLEEHYAAEDQEERARFTEFVEAYATGKNDAVIEALILQLYEFAVSYPYPKRWLAECMEPYQAKTEEKLEAGPWMQFLVNYVKHTFADLEQELYRMIDVCRLPGGPYMYEDTVQTDLIQVQELGSCRDFEAIRQRLESLSFARLSTKKDPNVEEERKNQIKTFREGMKKSLKDLKEKFFNLSLEGVLDIIQKAAPTTEVLLSLTAEFADRYQEKKRLKNLADFPDLEHLALEILVEDVETDGDGKLKIVPTDAAKELSARYAQIMIDEYQDSNLIQEIILNSVSKGQGVPNVFMVGDVKQSIYRFRLARPELFMEKYQTYPRSDDAAEIRIDLHKNFRSRREVLDGTNDVFEKLMTEAVGGITYDSAAALYLGAEMPEPEEGVNVPELLLLEKNKDSLPGTEDADQAELTDRELEAHAAADRIRQMMAEGKVWDRDTGEFRPVRYGDVVILLRSLTGWGDVYARVLNAAGIPAHTESRTGYFTTIEIQTLLNLLRIVDNPRQDIPLAAVLKSMIGGFTDVELAKIKSAYPDVKFHEACRKYAEEEQESECKIDLQIQNKLRNFYTNLRTYRQRAEFLPIHELIEELLKTTGYGDYLAAEPAGAQREANVRMLIERAIAFEKTSYRGLFHFVRYMEQLQSYNEDFGEAGILGENEDAVRIMTIHKSKGLEFPIVIVAGLGKSFNRQDIRSRVVIHPELGIGVDWVDTALRTRTASLPKRVLQKALDLEMLGEELRVLYVAFTRAKEKLILLGSAAKLEEKMRKTLSFRAISTAGTYLDWVLPAAAGSEKSPFAVKEVALEGQIQDSLAQQMVKEAQKEVFLRPEELPGADEGYAKLLEEQLSYVYPWQADISLRGKFSVSELKKMGQTEEEDEDTLLYPAEDIVPYIPRFMSDREPVSGAARGTAYHRALECLDFRGLYHSEKVKEGLERLVEEGRMTREQADMVRPYDIYAFAQTPLAKRMSAARDREEFHTEQPFVIQMPARELEIDCGSDEPVLIQGIIDAWFYEKDGNGENEIVVVDYKTDFVKDGGELLKKYKKQLDYYQLTLERLTGKRVKEKIIYSFCLKEEIHVE</sequence>
<comment type="caution">
    <text evidence="17">The sequence shown here is derived from an EMBL/GenBank/DDBJ whole genome shotgun (WGS) entry which is preliminary data.</text>
</comment>
<evidence type="ECO:0000256" key="4">
    <source>
        <dbReference type="ARBA" id="ARBA00022801"/>
    </source>
</evidence>
<dbReference type="InterPro" id="IPR014017">
    <property type="entry name" value="DNA_helicase_UvrD-like_C"/>
</dbReference>
<dbReference type="AlphaFoldDB" id="A0A923RKH5"/>
<evidence type="ECO:0000256" key="1">
    <source>
        <dbReference type="ARBA" id="ARBA00022722"/>
    </source>
</evidence>
<evidence type="ECO:0000259" key="15">
    <source>
        <dbReference type="PROSITE" id="PS51198"/>
    </source>
</evidence>
<dbReference type="PROSITE" id="PS51217">
    <property type="entry name" value="UVRD_HELICASE_CTER"/>
    <property type="match status" value="1"/>
</dbReference>
<reference evidence="17" key="1">
    <citation type="submission" date="2020-08" db="EMBL/GenBank/DDBJ databases">
        <title>Genome public.</title>
        <authorList>
            <person name="Liu C."/>
            <person name="Sun Q."/>
        </authorList>
    </citation>
    <scope>NUCLEOTIDE SEQUENCE</scope>
    <source>
        <strain evidence="17">NSJ-68</strain>
    </source>
</reference>
<dbReference type="PANTHER" id="PTHR11070:SF48">
    <property type="entry name" value="ATP-DEPENDENT HELICASE_NUCLEASE SUBUNIT A"/>
    <property type="match status" value="1"/>
</dbReference>
<dbReference type="Gene3D" id="3.90.320.10">
    <property type="match status" value="1"/>
</dbReference>
<comment type="similarity">
    <text evidence="13">Belongs to the helicase family. AddA subfamily.</text>
</comment>
<dbReference type="GO" id="GO:0008408">
    <property type="term" value="F:3'-5' exonuclease activity"/>
    <property type="evidence" value="ECO:0007669"/>
    <property type="project" value="UniProtKB-UniRule"/>
</dbReference>
<protein>
    <recommendedName>
        <fullName evidence="13">ATP-dependent helicase/nuclease subunit A</fullName>
        <ecNumber evidence="13">3.1.-.-</ecNumber>
        <ecNumber evidence="13">5.6.2.4</ecNumber>
    </recommendedName>
    <alternativeName>
        <fullName evidence="13">ATP-dependent helicase/nuclease AddA</fullName>
    </alternativeName>
    <alternativeName>
        <fullName evidence="13">DNA 3'-5' helicase AddA</fullName>
    </alternativeName>
</protein>
<dbReference type="GO" id="GO:0005524">
    <property type="term" value="F:ATP binding"/>
    <property type="evidence" value="ECO:0007669"/>
    <property type="project" value="UniProtKB-UniRule"/>
</dbReference>
<dbReference type="GO" id="GO:0003690">
    <property type="term" value="F:double-stranded DNA binding"/>
    <property type="evidence" value="ECO:0007669"/>
    <property type="project" value="UniProtKB-UniRule"/>
</dbReference>
<evidence type="ECO:0000256" key="5">
    <source>
        <dbReference type="ARBA" id="ARBA00022806"/>
    </source>
</evidence>
<evidence type="ECO:0000256" key="12">
    <source>
        <dbReference type="ARBA" id="ARBA00048988"/>
    </source>
</evidence>
<comment type="subunit">
    <text evidence="13">Heterodimer of AddA and AddB/RexB.</text>
</comment>
<dbReference type="PANTHER" id="PTHR11070">
    <property type="entry name" value="UVRD / RECB / PCRA DNA HELICASE FAMILY MEMBER"/>
    <property type="match status" value="1"/>
</dbReference>
<comment type="cofactor">
    <cofactor evidence="13">
        <name>Mg(2+)</name>
        <dbReference type="ChEBI" id="CHEBI:18420"/>
    </cofactor>
</comment>
<dbReference type="Pfam" id="PF00580">
    <property type="entry name" value="UvrD-helicase"/>
    <property type="match status" value="1"/>
</dbReference>
<dbReference type="EC" id="5.6.2.4" evidence="13"/>
<dbReference type="Pfam" id="PF12705">
    <property type="entry name" value="PDDEXK_1"/>
    <property type="match status" value="1"/>
</dbReference>
<dbReference type="FunFam" id="3.40.50.300:FF:001236">
    <property type="entry name" value="ATP-dependent helicase/nuclease subunit A"/>
    <property type="match status" value="1"/>
</dbReference>
<dbReference type="InterPro" id="IPR011604">
    <property type="entry name" value="PDDEXK-like_dom_sf"/>
</dbReference>
<evidence type="ECO:0000256" key="9">
    <source>
        <dbReference type="ARBA" id="ARBA00023204"/>
    </source>
</evidence>
<dbReference type="EMBL" id="JACOOR010000001">
    <property type="protein sequence ID" value="MBC5658208.1"/>
    <property type="molecule type" value="Genomic_DNA"/>
</dbReference>
<gene>
    <name evidence="13 17" type="primary">addA</name>
    <name evidence="17" type="ORF">H8S44_00200</name>
</gene>
<comment type="catalytic activity">
    <reaction evidence="11 13">
        <text>Couples ATP hydrolysis with the unwinding of duplex DNA by translocating in the 3'-5' direction.</text>
        <dbReference type="EC" id="5.6.2.4"/>
    </reaction>
</comment>
<keyword evidence="2 13" id="KW-0547">Nucleotide-binding</keyword>
<dbReference type="Pfam" id="PF13361">
    <property type="entry name" value="UvrD_C"/>
    <property type="match status" value="1"/>
</dbReference>
<evidence type="ECO:0000256" key="6">
    <source>
        <dbReference type="ARBA" id="ARBA00022839"/>
    </source>
</evidence>
<accession>A0A923RKH5</accession>
<feature type="binding site" evidence="14">
    <location>
        <begin position="24"/>
        <end position="31"/>
    </location>
    <ligand>
        <name>ATP</name>
        <dbReference type="ChEBI" id="CHEBI:30616"/>
    </ligand>
</feature>
<dbReference type="GO" id="GO:0033202">
    <property type="term" value="C:DNA helicase complex"/>
    <property type="evidence" value="ECO:0007669"/>
    <property type="project" value="TreeGrafter"/>
</dbReference>
<organism evidence="17 18">
    <name type="scientific">Anaerosacchariphilus hominis</name>
    <dbReference type="NCBI Taxonomy" id="2763017"/>
    <lineage>
        <taxon>Bacteria</taxon>
        <taxon>Bacillati</taxon>
        <taxon>Bacillota</taxon>
        <taxon>Clostridia</taxon>
        <taxon>Lachnospirales</taxon>
        <taxon>Lachnospiraceae</taxon>
        <taxon>Anaerosacchariphilus</taxon>
    </lineage>
</organism>
<dbReference type="InterPro" id="IPR038726">
    <property type="entry name" value="PDDEXK_AddAB-type"/>
</dbReference>
<evidence type="ECO:0000313" key="18">
    <source>
        <dbReference type="Proteomes" id="UP000649345"/>
    </source>
</evidence>
<proteinExistence type="inferred from homology"/>
<keyword evidence="4 13" id="KW-0378">Hydrolase</keyword>
<evidence type="ECO:0000256" key="7">
    <source>
        <dbReference type="ARBA" id="ARBA00022840"/>
    </source>
</evidence>
<keyword evidence="3 13" id="KW-0227">DNA damage</keyword>
<keyword evidence="10 13" id="KW-0413">Isomerase</keyword>
<dbReference type="Gene3D" id="6.10.250.2380">
    <property type="match status" value="1"/>
</dbReference>
<dbReference type="InterPro" id="IPR014016">
    <property type="entry name" value="UvrD-like_ATP-bd"/>
</dbReference>
<keyword evidence="7 13" id="KW-0067">ATP-binding</keyword>
<evidence type="ECO:0000256" key="11">
    <source>
        <dbReference type="ARBA" id="ARBA00034617"/>
    </source>
</evidence>
<keyword evidence="6 13" id="KW-0269">Exonuclease</keyword>
<keyword evidence="8 13" id="KW-0238">DNA-binding</keyword>
<evidence type="ECO:0000256" key="2">
    <source>
        <dbReference type="ARBA" id="ARBA00022741"/>
    </source>
</evidence>
<keyword evidence="18" id="KW-1185">Reference proteome</keyword>
<dbReference type="SUPFAM" id="SSF52540">
    <property type="entry name" value="P-loop containing nucleoside triphosphate hydrolases"/>
    <property type="match status" value="1"/>
</dbReference>
<dbReference type="GO" id="GO:0043138">
    <property type="term" value="F:3'-5' DNA helicase activity"/>
    <property type="evidence" value="ECO:0007669"/>
    <property type="project" value="UniProtKB-UniRule"/>
</dbReference>
<keyword evidence="9 13" id="KW-0234">DNA repair</keyword>
<evidence type="ECO:0000259" key="16">
    <source>
        <dbReference type="PROSITE" id="PS51217"/>
    </source>
</evidence>
<evidence type="ECO:0000256" key="13">
    <source>
        <dbReference type="HAMAP-Rule" id="MF_01451"/>
    </source>
</evidence>
<dbReference type="SUPFAM" id="SSF52980">
    <property type="entry name" value="Restriction endonuclease-like"/>
    <property type="match status" value="1"/>
</dbReference>
<dbReference type="PROSITE" id="PS51198">
    <property type="entry name" value="UVRD_HELICASE_ATP_BIND"/>
    <property type="match status" value="1"/>
</dbReference>
<comment type="function">
    <text evidence="13">The heterodimer acts as both an ATP-dependent DNA helicase and an ATP-dependent, dual-direction single-stranded exonuclease. Recognizes the chi site generating a DNA molecule suitable for the initiation of homologous recombination. The AddA nuclease domain is required for chi fragment generation; this subunit has the helicase and 3' -&gt; 5' nuclease activities.</text>
</comment>
<evidence type="ECO:0000256" key="10">
    <source>
        <dbReference type="ARBA" id="ARBA00023235"/>
    </source>
</evidence>
<dbReference type="NCBIfam" id="TIGR02785">
    <property type="entry name" value="addA_Gpos"/>
    <property type="match status" value="1"/>
</dbReference>
<feature type="domain" description="UvrD-like helicase ATP-binding" evidence="15">
    <location>
        <begin position="3"/>
        <end position="485"/>
    </location>
</feature>
<dbReference type="RefSeq" id="WP_186872962.1">
    <property type="nucleotide sequence ID" value="NZ_JACOOR010000001.1"/>
</dbReference>
<evidence type="ECO:0000313" key="17">
    <source>
        <dbReference type="EMBL" id="MBC5658208.1"/>
    </source>
</evidence>
<keyword evidence="1 13" id="KW-0540">Nuclease</keyword>
<keyword evidence="5 13" id="KW-0347">Helicase</keyword>
<evidence type="ECO:0000256" key="8">
    <source>
        <dbReference type="ARBA" id="ARBA00023125"/>
    </source>
</evidence>
<evidence type="ECO:0000256" key="14">
    <source>
        <dbReference type="PROSITE-ProRule" id="PRU00560"/>
    </source>
</evidence>
<name>A0A923RKH5_9FIRM</name>